<accession>A0ACB8RD66</accession>
<organism evidence="1 2">
    <name type="scientific">Auriscalpium vulgare</name>
    <dbReference type="NCBI Taxonomy" id="40419"/>
    <lineage>
        <taxon>Eukaryota</taxon>
        <taxon>Fungi</taxon>
        <taxon>Dikarya</taxon>
        <taxon>Basidiomycota</taxon>
        <taxon>Agaricomycotina</taxon>
        <taxon>Agaricomycetes</taxon>
        <taxon>Russulales</taxon>
        <taxon>Auriscalpiaceae</taxon>
        <taxon>Auriscalpium</taxon>
    </lineage>
</organism>
<reference evidence="1" key="1">
    <citation type="submission" date="2021-02" db="EMBL/GenBank/DDBJ databases">
        <authorList>
            <consortium name="DOE Joint Genome Institute"/>
            <person name="Ahrendt S."/>
            <person name="Looney B.P."/>
            <person name="Miyauchi S."/>
            <person name="Morin E."/>
            <person name="Drula E."/>
            <person name="Courty P.E."/>
            <person name="Chicoki N."/>
            <person name="Fauchery L."/>
            <person name="Kohler A."/>
            <person name="Kuo A."/>
            <person name="Labutti K."/>
            <person name="Pangilinan J."/>
            <person name="Lipzen A."/>
            <person name="Riley R."/>
            <person name="Andreopoulos W."/>
            <person name="He G."/>
            <person name="Johnson J."/>
            <person name="Barry K.W."/>
            <person name="Grigoriev I.V."/>
            <person name="Nagy L."/>
            <person name="Hibbett D."/>
            <person name="Henrissat B."/>
            <person name="Matheny P.B."/>
            <person name="Labbe J."/>
            <person name="Martin F."/>
        </authorList>
    </citation>
    <scope>NUCLEOTIDE SEQUENCE</scope>
    <source>
        <strain evidence="1">FP105234-sp</strain>
    </source>
</reference>
<protein>
    <submittedName>
        <fullName evidence="1">Uncharacterized protein</fullName>
    </submittedName>
</protein>
<name>A0ACB8RD66_9AGAM</name>
<evidence type="ECO:0000313" key="1">
    <source>
        <dbReference type="EMBL" id="KAI0042129.1"/>
    </source>
</evidence>
<dbReference type="EMBL" id="MU276083">
    <property type="protein sequence ID" value="KAI0042129.1"/>
    <property type="molecule type" value="Genomic_DNA"/>
</dbReference>
<gene>
    <name evidence="1" type="ORF">FA95DRAFT_1638382</name>
</gene>
<proteinExistence type="predicted"/>
<sequence length="163" mass="17771">MRRSHEALGVAGGHRPRGGLQLVVFTANASAALKLVGEAFPDFVSRVSRVPLVNTALRAYVQGKASSRVVKYGAEMVESSVKAVSRPAIDRLPVNSLNEFACRQLDKVPVQQQQQHPPGEWGAQPQRRARAPRAVGRGAADARRVDGARRERDNMRLSLATAW</sequence>
<keyword evidence="2" id="KW-1185">Reference proteome</keyword>
<reference evidence="1" key="2">
    <citation type="journal article" date="2022" name="New Phytol.">
        <title>Evolutionary transition to the ectomycorrhizal habit in the genomes of a hyperdiverse lineage of mushroom-forming fungi.</title>
        <authorList>
            <person name="Looney B."/>
            <person name="Miyauchi S."/>
            <person name="Morin E."/>
            <person name="Drula E."/>
            <person name="Courty P.E."/>
            <person name="Kohler A."/>
            <person name="Kuo A."/>
            <person name="LaButti K."/>
            <person name="Pangilinan J."/>
            <person name="Lipzen A."/>
            <person name="Riley R."/>
            <person name="Andreopoulos W."/>
            <person name="He G."/>
            <person name="Johnson J."/>
            <person name="Nolan M."/>
            <person name="Tritt A."/>
            <person name="Barry K.W."/>
            <person name="Grigoriev I.V."/>
            <person name="Nagy L.G."/>
            <person name="Hibbett D."/>
            <person name="Henrissat B."/>
            <person name="Matheny P.B."/>
            <person name="Labbe J."/>
            <person name="Martin F.M."/>
        </authorList>
    </citation>
    <scope>NUCLEOTIDE SEQUENCE</scope>
    <source>
        <strain evidence="1">FP105234-sp</strain>
    </source>
</reference>
<dbReference type="Proteomes" id="UP000814033">
    <property type="component" value="Unassembled WGS sequence"/>
</dbReference>
<comment type="caution">
    <text evidence="1">The sequence shown here is derived from an EMBL/GenBank/DDBJ whole genome shotgun (WGS) entry which is preliminary data.</text>
</comment>
<evidence type="ECO:0000313" key="2">
    <source>
        <dbReference type="Proteomes" id="UP000814033"/>
    </source>
</evidence>